<name>A0A0G1M504_9BACT</name>
<reference evidence="1 2" key="1">
    <citation type="journal article" date="2015" name="Nature">
        <title>rRNA introns, odd ribosomes, and small enigmatic genomes across a large radiation of phyla.</title>
        <authorList>
            <person name="Brown C.T."/>
            <person name="Hug L.A."/>
            <person name="Thomas B.C."/>
            <person name="Sharon I."/>
            <person name="Castelle C.J."/>
            <person name="Singh A."/>
            <person name="Wilkins M.J."/>
            <person name="Williams K.H."/>
            <person name="Banfield J.F."/>
        </authorList>
    </citation>
    <scope>NUCLEOTIDE SEQUENCE [LARGE SCALE GENOMIC DNA]</scope>
</reference>
<comment type="caution">
    <text evidence="1">The sequence shown here is derived from an EMBL/GenBank/DDBJ whole genome shotgun (WGS) entry which is preliminary data.</text>
</comment>
<dbReference type="EMBL" id="LCKS01000002">
    <property type="protein sequence ID" value="KKU03329.1"/>
    <property type="molecule type" value="Genomic_DNA"/>
</dbReference>
<organism evidence="1 2">
    <name type="scientific">Candidatus Amesbacteria bacterium GW2011_GWC2_45_19</name>
    <dbReference type="NCBI Taxonomy" id="1618366"/>
    <lineage>
        <taxon>Bacteria</taxon>
        <taxon>Candidatus Amesiibacteriota</taxon>
    </lineage>
</organism>
<evidence type="ECO:0000313" key="2">
    <source>
        <dbReference type="Proteomes" id="UP000034264"/>
    </source>
</evidence>
<proteinExistence type="predicted"/>
<evidence type="ECO:0000313" key="1">
    <source>
        <dbReference type="EMBL" id="KKU03329.1"/>
    </source>
</evidence>
<gene>
    <name evidence="1" type="ORF">UX05_C0002G0085</name>
</gene>
<protein>
    <submittedName>
        <fullName evidence="1">Uncharacterized protein</fullName>
    </submittedName>
</protein>
<accession>A0A0G1M504</accession>
<sequence length="207" mass="24120">MQQKRHLIIIPIIHTLADWGSLGSRKVFDEEIEARKTQYWQDVSEYVRNLPVDFSELRVYQDGLRDTSAEEVARSVDKIQTINYELLRWLRNKGAHIMGTESLPLLLQGFRALQIFLNAPEEEQKQAALLEYRKVSARITKKRDGYIAQRIRDTLPEDGRGILFIGLAHEVKRLLEQEMEVSEPETLIGLPSEALRRRLFHAKEREA</sequence>
<dbReference type="AlphaFoldDB" id="A0A0G1M504"/>
<dbReference type="Proteomes" id="UP000034264">
    <property type="component" value="Unassembled WGS sequence"/>
</dbReference>